<evidence type="ECO:0000313" key="2">
    <source>
        <dbReference type="EMBL" id="RXN11746.1"/>
    </source>
</evidence>
<gene>
    <name evidence="2" type="ORF">ROHU_029895</name>
</gene>
<sequence length="87" mass="10098">MLMMDPPPRCPLTHLREDGRRPTDPSPQNPLVHLEREDIPDTGWTTAMLTLTLRWLLDSLLVRKRDAERSAEKNLCSPGLEYEESWT</sequence>
<feature type="compositionally biased region" description="Basic and acidic residues" evidence="1">
    <location>
        <begin position="14"/>
        <end position="23"/>
    </location>
</feature>
<reference evidence="2 3" key="1">
    <citation type="submission" date="2018-03" db="EMBL/GenBank/DDBJ databases">
        <title>Draft genome sequence of Rohu Carp (Labeo rohita).</title>
        <authorList>
            <person name="Das P."/>
            <person name="Kushwaha B."/>
            <person name="Joshi C.G."/>
            <person name="Kumar D."/>
            <person name="Nagpure N.S."/>
            <person name="Sahoo L."/>
            <person name="Das S.P."/>
            <person name="Bit A."/>
            <person name="Patnaik S."/>
            <person name="Meher P.K."/>
            <person name="Jayasankar P."/>
            <person name="Koringa P.G."/>
            <person name="Patel N.V."/>
            <person name="Hinsu A.T."/>
            <person name="Kumar R."/>
            <person name="Pandey M."/>
            <person name="Agarwal S."/>
            <person name="Srivastava S."/>
            <person name="Singh M."/>
            <person name="Iquebal M.A."/>
            <person name="Jaiswal S."/>
            <person name="Angadi U.B."/>
            <person name="Kumar N."/>
            <person name="Raza M."/>
            <person name="Shah T.M."/>
            <person name="Rai A."/>
            <person name="Jena J.K."/>
        </authorList>
    </citation>
    <scope>NUCLEOTIDE SEQUENCE [LARGE SCALE GENOMIC DNA]</scope>
    <source>
        <strain evidence="2">DASCIFA01</strain>
        <tissue evidence="2">Testis</tissue>
    </source>
</reference>
<evidence type="ECO:0000313" key="3">
    <source>
        <dbReference type="Proteomes" id="UP000290572"/>
    </source>
</evidence>
<keyword evidence="3" id="KW-1185">Reference proteome</keyword>
<protein>
    <submittedName>
        <fullName evidence="2">Uncharacterized protein</fullName>
    </submittedName>
</protein>
<dbReference type="AlphaFoldDB" id="A0A498LX39"/>
<accession>A0A498LX39</accession>
<proteinExistence type="predicted"/>
<dbReference type="Proteomes" id="UP000290572">
    <property type="component" value="Unassembled WGS sequence"/>
</dbReference>
<comment type="caution">
    <text evidence="2">The sequence shown here is derived from an EMBL/GenBank/DDBJ whole genome shotgun (WGS) entry which is preliminary data.</text>
</comment>
<evidence type="ECO:0000256" key="1">
    <source>
        <dbReference type="SAM" id="MobiDB-lite"/>
    </source>
</evidence>
<feature type="region of interest" description="Disordered" evidence="1">
    <location>
        <begin position="68"/>
        <end position="87"/>
    </location>
</feature>
<organism evidence="2 3">
    <name type="scientific">Labeo rohita</name>
    <name type="common">Indian major carp</name>
    <name type="synonym">Cyprinus rohita</name>
    <dbReference type="NCBI Taxonomy" id="84645"/>
    <lineage>
        <taxon>Eukaryota</taxon>
        <taxon>Metazoa</taxon>
        <taxon>Chordata</taxon>
        <taxon>Craniata</taxon>
        <taxon>Vertebrata</taxon>
        <taxon>Euteleostomi</taxon>
        <taxon>Actinopterygii</taxon>
        <taxon>Neopterygii</taxon>
        <taxon>Teleostei</taxon>
        <taxon>Ostariophysi</taxon>
        <taxon>Cypriniformes</taxon>
        <taxon>Cyprinidae</taxon>
        <taxon>Labeoninae</taxon>
        <taxon>Labeonini</taxon>
        <taxon>Labeo</taxon>
    </lineage>
</organism>
<name>A0A498LX39_LABRO</name>
<feature type="region of interest" description="Disordered" evidence="1">
    <location>
        <begin position="1"/>
        <end position="33"/>
    </location>
</feature>
<dbReference type="EMBL" id="QBIY01013106">
    <property type="protein sequence ID" value="RXN11746.1"/>
    <property type="molecule type" value="Genomic_DNA"/>
</dbReference>
<feature type="compositionally biased region" description="Pro residues" evidence="1">
    <location>
        <begin position="1"/>
        <end position="10"/>
    </location>
</feature>